<gene>
    <name evidence="3" type="ORF">AB4Y30_06735</name>
</gene>
<dbReference type="NCBIfam" id="TIGR02894">
    <property type="entry name" value="DNA_bind_RsfA"/>
    <property type="match status" value="1"/>
</dbReference>
<dbReference type="PROSITE" id="PS50090">
    <property type="entry name" value="MYB_LIKE"/>
    <property type="match status" value="1"/>
</dbReference>
<protein>
    <submittedName>
        <fullName evidence="3">RsfA family transcriptional regulator</fullName>
    </submittedName>
</protein>
<keyword evidence="1" id="KW-0175">Coiled coil</keyword>
<evidence type="ECO:0000259" key="2">
    <source>
        <dbReference type="PROSITE" id="PS50090"/>
    </source>
</evidence>
<evidence type="ECO:0000256" key="1">
    <source>
        <dbReference type="SAM" id="Coils"/>
    </source>
</evidence>
<feature type="domain" description="Myb-like" evidence="2">
    <location>
        <begin position="1"/>
        <end position="57"/>
    </location>
</feature>
<organism evidence="3">
    <name type="scientific">Ornithinibacillus sp. 4-3</name>
    <dbReference type="NCBI Taxonomy" id="3231488"/>
    <lineage>
        <taxon>Bacteria</taxon>
        <taxon>Bacillati</taxon>
        <taxon>Bacillota</taxon>
        <taxon>Bacilli</taxon>
        <taxon>Bacillales</taxon>
        <taxon>Bacillaceae</taxon>
        <taxon>Ornithinibacillus</taxon>
    </lineage>
</organism>
<dbReference type="PANTHER" id="PTHR41302">
    <property type="entry name" value="PRESPORE-SPECIFIC TRANSCRIPTIONAL REGULATOR RSFA-RELATED"/>
    <property type="match status" value="1"/>
</dbReference>
<dbReference type="AlphaFoldDB" id="A0AB39HUN6"/>
<dbReference type="EMBL" id="CP162599">
    <property type="protein sequence ID" value="XDK34043.1"/>
    <property type="molecule type" value="Genomic_DNA"/>
</dbReference>
<sequence length="154" mass="18262">MKKQRQDAWSKDEDMLLAEIVLRYIREGKTQLEAFKHVAEELSRSASACGFRWNATVRKQFEQAIRLAKEERKLGKGHQDKNRVQPPNQDTIEQAIAILKQLKSHHVDKNDVEESVVRLQNENKELKALLERYEAAWIEMRRLWEWVNQPTEKI</sequence>
<name>A0AB39HUN6_9BACI</name>
<dbReference type="InterPro" id="IPR001005">
    <property type="entry name" value="SANT/Myb"/>
</dbReference>
<accession>A0AB39HUN6</accession>
<dbReference type="PANTHER" id="PTHR41302:SF2">
    <property type="entry name" value="PRESPORE SPECIFIC TRANSCRIPTIONAL ACTIVATOR RSFA"/>
    <property type="match status" value="1"/>
</dbReference>
<evidence type="ECO:0000313" key="3">
    <source>
        <dbReference type="EMBL" id="XDK34043.1"/>
    </source>
</evidence>
<feature type="coiled-coil region" evidence="1">
    <location>
        <begin position="109"/>
        <end position="136"/>
    </location>
</feature>
<dbReference type="RefSeq" id="WP_368654721.1">
    <property type="nucleotide sequence ID" value="NZ_CP162599.1"/>
</dbReference>
<proteinExistence type="predicted"/>
<dbReference type="InterPro" id="IPR014243">
    <property type="entry name" value="RsfA-like"/>
</dbReference>
<reference evidence="3" key="1">
    <citation type="submission" date="2024-07" db="EMBL/GenBank/DDBJ databases">
        <title>Halotolerant mesophilic bacterium Ornithinibacillus sp. 4-3, sp. nov., isolated from soil.</title>
        <authorList>
            <person name="Sidarenka A.V."/>
            <person name="Guliayeva D.E."/>
            <person name="Leanovich S.I."/>
            <person name="Hileuskaya K.S."/>
            <person name="Akhremchuk A.E."/>
            <person name="Sikolenko M.A."/>
            <person name="Valentovich L.N."/>
        </authorList>
    </citation>
    <scope>NUCLEOTIDE SEQUENCE</scope>
    <source>
        <strain evidence="3">4-3</strain>
    </source>
</reference>
<dbReference type="Pfam" id="PF13921">
    <property type="entry name" value="Myb_DNA-bind_6"/>
    <property type="match status" value="1"/>
</dbReference>
<dbReference type="Gene3D" id="1.10.10.60">
    <property type="entry name" value="Homeodomain-like"/>
    <property type="match status" value="1"/>
</dbReference>